<dbReference type="InterPro" id="IPR050553">
    <property type="entry name" value="Thioredoxin_ResA/DsbE_sf"/>
</dbReference>
<dbReference type="SUPFAM" id="SSF52833">
    <property type="entry name" value="Thioredoxin-like"/>
    <property type="match status" value="1"/>
</dbReference>
<feature type="region of interest" description="Disordered" evidence="6">
    <location>
        <begin position="196"/>
        <end position="220"/>
    </location>
</feature>
<name>A0A1T4RMD4_9HYPH</name>
<evidence type="ECO:0000256" key="4">
    <source>
        <dbReference type="ARBA" id="ARBA00023157"/>
    </source>
</evidence>
<feature type="domain" description="Thioredoxin" evidence="8">
    <location>
        <begin position="52"/>
        <end position="194"/>
    </location>
</feature>
<keyword evidence="3" id="KW-0201">Cytochrome c-type biogenesis</keyword>
<evidence type="ECO:0000313" key="9">
    <source>
        <dbReference type="EMBL" id="SKA17129.1"/>
    </source>
</evidence>
<dbReference type="OrthoDB" id="9799347at2"/>
<dbReference type="CDD" id="cd03010">
    <property type="entry name" value="TlpA_like_DsbE"/>
    <property type="match status" value="1"/>
</dbReference>
<evidence type="ECO:0000256" key="2">
    <source>
        <dbReference type="ARBA" id="ARBA00007758"/>
    </source>
</evidence>
<keyword evidence="10" id="KW-1185">Reference proteome</keyword>
<evidence type="ECO:0000256" key="6">
    <source>
        <dbReference type="SAM" id="MobiDB-lite"/>
    </source>
</evidence>
<evidence type="ECO:0000256" key="7">
    <source>
        <dbReference type="SAM" id="Phobius"/>
    </source>
</evidence>
<dbReference type="NCBIfam" id="TIGR00385">
    <property type="entry name" value="dsbE"/>
    <property type="match status" value="1"/>
</dbReference>
<dbReference type="STRING" id="1365950.SAMN05428963_10794"/>
<evidence type="ECO:0000256" key="5">
    <source>
        <dbReference type="ARBA" id="ARBA00023284"/>
    </source>
</evidence>
<evidence type="ECO:0000256" key="3">
    <source>
        <dbReference type="ARBA" id="ARBA00022748"/>
    </source>
</evidence>
<accession>A0A1T4RMD4</accession>
<dbReference type="PANTHER" id="PTHR42852">
    <property type="entry name" value="THIOL:DISULFIDE INTERCHANGE PROTEIN DSBE"/>
    <property type="match status" value="1"/>
</dbReference>
<dbReference type="RefSeq" id="WP_078708598.1">
    <property type="nucleotide sequence ID" value="NZ_FUXL01000007.1"/>
</dbReference>
<keyword evidence="7" id="KW-0472">Membrane</keyword>
<keyword evidence="5" id="KW-0676">Redox-active center</keyword>
<dbReference type="Proteomes" id="UP000190135">
    <property type="component" value="Unassembled WGS sequence"/>
</dbReference>
<dbReference type="PANTHER" id="PTHR42852:SF6">
    <property type="entry name" value="THIOL:DISULFIDE INTERCHANGE PROTEIN DSBE"/>
    <property type="match status" value="1"/>
</dbReference>
<keyword evidence="7" id="KW-0812">Transmembrane</keyword>
<dbReference type="EMBL" id="FUXL01000007">
    <property type="protein sequence ID" value="SKA17129.1"/>
    <property type="molecule type" value="Genomic_DNA"/>
</dbReference>
<sequence length="220" mass="23538">MATTEGVAAAAGASARPTSRHWLFALPLLLFISLGVAFAVGLTRNPREIPSALIGQTISDFELPPLPGRPPGLASRDLVGEASIVNVFASWCTACLEEHPYWMKLSAQGAVSLHGLNYKDDPDNALDWLAELGDPYHRVGSDRNGRVAIDFGVYGVPETFVIDRGGRIAYKHIGPVDQKALDETILPLVRRLQSEASGAEGNTAVREGSAIKAEPSSPKR</sequence>
<evidence type="ECO:0000313" key="10">
    <source>
        <dbReference type="Proteomes" id="UP000190135"/>
    </source>
</evidence>
<dbReference type="InterPro" id="IPR004799">
    <property type="entry name" value="Periplasmic_diS_OxRdtase_DsbE"/>
</dbReference>
<dbReference type="InterPro" id="IPR036249">
    <property type="entry name" value="Thioredoxin-like_sf"/>
</dbReference>
<dbReference type="PROSITE" id="PS51352">
    <property type="entry name" value="THIOREDOXIN_2"/>
    <property type="match status" value="1"/>
</dbReference>
<dbReference type="GO" id="GO:0030288">
    <property type="term" value="C:outer membrane-bounded periplasmic space"/>
    <property type="evidence" value="ECO:0007669"/>
    <property type="project" value="InterPro"/>
</dbReference>
<gene>
    <name evidence="9" type="ORF">SAMN05428963_10794</name>
</gene>
<proteinExistence type="inferred from homology"/>
<comment type="similarity">
    <text evidence="2">Belongs to the thioredoxin family. DsbE subfamily.</text>
</comment>
<dbReference type="Pfam" id="PF08534">
    <property type="entry name" value="Redoxin"/>
    <property type="match status" value="1"/>
</dbReference>
<dbReference type="GO" id="GO:0017004">
    <property type="term" value="P:cytochrome complex assembly"/>
    <property type="evidence" value="ECO:0007669"/>
    <property type="project" value="UniProtKB-KW"/>
</dbReference>
<feature type="transmembrane region" description="Helical" evidence="7">
    <location>
        <begin position="22"/>
        <end position="42"/>
    </location>
</feature>
<dbReference type="Gene3D" id="3.40.30.10">
    <property type="entry name" value="Glutaredoxin"/>
    <property type="match status" value="1"/>
</dbReference>
<organism evidence="9 10">
    <name type="scientific">Consotaella salsifontis</name>
    <dbReference type="NCBI Taxonomy" id="1365950"/>
    <lineage>
        <taxon>Bacteria</taxon>
        <taxon>Pseudomonadati</taxon>
        <taxon>Pseudomonadota</taxon>
        <taxon>Alphaproteobacteria</taxon>
        <taxon>Hyphomicrobiales</taxon>
        <taxon>Aurantimonadaceae</taxon>
        <taxon>Consotaella</taxon>
    </lineage>
</organism>
<keyword evidence="7" id="KW-1133">Transmembrane helix</keyword>
<dbReference type="InterPro" id="IPR013766">
    <property type="entry name" value="Thioredoxin_domain"/>
</dbReference>
<dbReference type="InterPro" id="IPR017937">
    <property type="entry name" value="Thioredoxin_CS"/>
</dbReference>
<reference evidence="9 10" key="1">
    <citation type="submission" date="2017-02" db="EMBL/GenBank/DDBJ databases">
        <authorList>
            <person name="Peterson S.W."/>
        </authorList>
    </citation>
    <scope>NUCLEOTIDE SEQUENCE [LARGE SCALE GENOMIC DNA]</scope>
    <source>
        <strain evidence="9 10">USBA 369</strain>
    </source>
</reference>
<keyword evidence="4" id="KW-1015">Disulfide bond</keyword>
<dbReference type="GO" id="GO:0015036">
    <property type="term" value="F:disulfide oxidoreductase activity"/>
    <property type="evidence" value="ECO:0007669"/>
    <property type="project" value="InterPro"/>
</dbReference>
<dbReference type="PROSITE" id="PS00194">
    <property type="entry name" value="THIOREDOXIN_1"/>
    <property type="match status" value="1"/>
</dbReference>
<protein>
    <submittedName>
        <fullName evidence="9">Cytochrome c biogenesis protein CcmG, thiol:disulfide interchange protein DsbE</fullName>
    </submittedName>
</protein>
<comment type="subcellular location">
    <subcellularLocation>
        <location evidence="1">Cell envelope</location>
    </subcellularLocation>
</comment>
<dbReference type="AlphaFoldDB" id="A0A1T4RMD4"/>
<evidence type="ECO:0000256" key="1">
    <source>
        <dbReference type="ARBA" id="ARBA00004196"/>
    </source>
</evidence>
<dbReference type="InterPro" id="IPR013740">
    <property type="entry name" value="Redoxin"/>
</dbReference>
<evidence type="ECO:0000259" key="8">
    <source>
        <dbReference type="PROSITE" id="PS51352"/>
    </source>
</evidence>